<evidence type="ECO:0000259" key="3">
    <source>
        <dbReference type="PROSITE" id="PS50851"/>
    </source>
</evidence>
<dbReference type="Proteomes" id="UP000257045">
    <property type="component" value="Unassembled WGS sequence"/>
</dbReference>
<dbReference type="Pfam" id="PF00072">
    <property type="entry name" value="Response_reg"/>
    <property type="match status" value="1"/>
</dbReference>
<dbReference type="Pfam" id="PF01584">
    <property type="entry name" value="CheW"/>
    <property type="match status" value="1"/>
</dbReference>
<feature type="domain" description="Response regulatory" evidence="2">
    <location>
        <begin position="195"/>
        <end position="316"/>
    </location>
</feature>
<dbReference type="PANTHER" id="PTHR47233:SF3">
    <property type="entry name" value="CHEMOTAXIS PROTEIN CHEV"/>
    <property type="match status" value="1"/>
</dbReference>
<dbReference type="CDD" id="cd00588">
    <property type="entry name" value="CheW_like"/>
    <property type="match status" value="1"/>
</dbReference>
<dbReference type="PANTHER" id="PTHR47233">
    <property type="entry name" value="CHEMOTAXIS PROTEIN CHEV"/>
    <property type="match status" value="1"/>
</dbReference>
<feature type="modified residue" description="4-aspartylphosphate" evidence="1">
    <location>
        <position position="249"/>
    </location>
</feature>
<proteinExistence type="predicted"/>
<dbReference type="PROSITE" id="PS50851">
    <property type="entry name" value="CHEW"/>
    <property type="match status" value="1"/>
</dbReference>
<dbReference type="InterPro" id="IPR002545">
    <property type="entry name" value="CheW-lke_dom"/>
</dbReference>
<dbReference type="InterPro" id="IPR001789">
    <property type="entry name" value="Sig_transdc_resp-reg_receiver"/>
</dbReference>
<dbReference type="AlphaFoldDB" id="A0A3D8IVP5"/>
<dbReference type="GO" id="GO:0006935">
    <property type="term" value="P:chemotaxis"/>
    <property type="evidence" value="ECO:0007669"/>
    <property type="project" value="InterPro"/>
</dbReference>
<dbReference type="InterPro" id="IPR011006">
    <property type="entry name" value="CheY-like_superfamily"/>
</dbReference>
<comment type="caution">
    <text evidence="4">The sequence shown here is derived from an EMBL/GenBank/DDBJ whole genome shotgun (WGS) entry which is preliminary data.</text>
</comment>
<dbReference type="InterPro" id="IPR036061">
    <property type="entry name" value="CheW-like_dom_sf"/>
</dbReference>
<accession>A0A3D8IVP5</accession>
<reference evidence="4 5" key="1">
    <citation type="submission" date="2018-04" db="EMBL/GenBank/DDBJ databases">
        <title>Novel Campyloabacter and Helicobacter Species and Strains.</title>
        <authorList>
            <person name="Mannion A.J."/>
            <person name="Shen Z."/>
            <person name="Fox J.G."/>
        </authorList>
    </citation>
    <scope>NUCLEOTIDE SEQUENCE [LARGE SCALE GENOMIC DNA]</scope>
    <source>
        <strain evidence="4 5">MIT 04-9366</strain>
    </source>
</reference>
<feature type="domain" description="CheW-like" evidence="3">
    <location>
        <begin position="17"/>
        <end position="174"/>
    </location>
</feature>
<sequence length="318" mass="36616">MNLSSIVQVTNLHKNNELQLLCFYLEKDGDIYAVNVFKVREIIKYKGLITKVTYENNSLIDGLITIRGLNIPLIDMRKWFYFNSNEPQKDLRPFGVHSNEGEEIIMICEFSRWTIGVRIYQADRILNKKWEEIEHEIDFSSDLRNGKFVSRTQYFDERLVQIVDIEKMLIDVFPWIESEKQKELDSLQKLKIDKAVLLADDSPIVIKTMQTILDKLNVRHYSFYNGKALLDFLHMPSTNLDDIGLIITDLEMPEVSGFEVIKQVKADPLTASIPVVVNSSMSGSSNEDMAMSLDANGFVSKSNPKEIENVVKHFLEGK</sequence>
<dbReference type="Gene3D" id="3.40.50.2300">
    <property type="match status" value="1"/>
</dbReference>
<keyword evidence="1" id="KW-0597">Phosphoprotein</keyword>
<dbReference type="Gene3D" id="2.30.30.40">
    <property type="entry name" value="SH3 Domains"/>
    <property type="match status" value="1"/>
</dbReference>
<dbReference type="PROSITE" id="PS50110">
    <property type="entry name" value="RESPONSE_REGULATORY"/>
    <property type="match status" value="1"/>
</dbReference>
<dbReference type="RefSeq" id="WP_115570014.1">
    <property type="nucleotide sequence ID" value="NZ_NXLV01000016.1"/>
</dbReference>
<dbReference type="Gene3D" id="2.40.50.180">
    <property type="entry name" value="CheA-289, Domain 4"/>
    <property type="match status" value="1"/>
</dbReference>
<protein>
    <submittedName>
        <fullName evidence="4">Chemotaxis protein CheV</fullName>
    </submittedName>
</protein>
<dbReference type="InterPro" id="IPR024181">
    <property type="entry name" value="Chemotax_regulator_CheV"/>
</dbReference>
<evidence type="ECO:0000313" key="5">
    <source>
        <dbReference type="Proteomes" id="UP000257045"/>
    </source>
</evidence>
<dbReference type="GO" id="GO:0000160">
    <property type="term" value="P:phosphorelay signal transduction system"/>
    <property type="evidence" value="ECO:0007669"/>
    <property type="project" value="InterPro"/>
</dbReference>
<gene>
    <name evidence="4" type="ORF">CQA58_07060</name>
</gene>
<dbReference type="SMART" id="SM00260">
    <property type="entry name" value="CheW"/>
    <property type="match status" value="1"/>
</dbReference>
<dbReference type="EMBL" id="NXLV01000016">
    <property type="protein sequence ID" value="RDU69328.1"/>
    <property type="molecule type" value="Genomic_DNA"/>
</dbReference>
<dbReference type="OrthoDB" id="5477257at2"/>
<name>A0A3D8IVP5_9HELI</name>
<evidence type="ECO:0000259" key="2">
    <source>
        <dbReference type="PROSITE" id="PS50110"/>
    </source>
</evidence>
<evidence type="ECO:0000313" key="4">
    <source>
        <dbReference type="EMBL" id="RDU69328.1"/>
    </source>
</evidence>
<evidence type="ECO:0000256" key="1">
    <source>
        <dbReference type="PROSITE-ProRule" id="PRU00169"/>
    </source>
</evidence>
<dbReference type="PIRSF" id="PIRSF002867">
    <property type="entry name" value="CheV"/>
    <property type="match status" value="1"/>
</dbReference>
<dbReference type="SUPFAM" id="SSF52172">
    <property type="entry name" value="CheY-like"/>
    <property type="match status" value="1"/>
</dbReference>
<dbReference type="SUPFAM" id="SSF50341">
    <property type="entry name" value="CheW-like"/>
    <property type="match status" value="1"/>
</dbReference>
<dbReference type="SMART" id="SM00448">
    <property type="entry name" value="REC"/>
    <property type="match status" value="1"/>
</dbReference>
<keyword evidence="5" id="KW-1185">Reference proteome</keyword>
<organism evidence="4 5">
    <name type="scientific">Helicobacter brantae</name>
    <dbReference type="NCBI Taxonomy" id="375927"/>
    <lineage>
        <taxon>Bacteria</taxon>
        <taxon>Pseudomonadati</taxon>
        <taxon>Campylobacterota</taxon>
        <taxon>Epsilonproteobacteria</taxon>
        <taxon>Campylobacterales</taxon>
        <taxon>Helicobacteraceae</taxon>
        <taxon>Helicobacter</taxon>
    </lineage>
</organism>